<comment type="similarity">
    <text evidence="6">Belongs to the glycosyl hydrolase 22 family.</text>
</comment>
<name>A0A9P0CW05_9CUCU</name>
<evidence type="ECO:0000256" key="4">
    <source>
        <dbReference type="ARBA" id="ARBA00023157"/>
    </source>
</evidence>
<dbReference type="GO" id="GO:0003796">
    <property type="term" value="F:lysozyme activity"/>
    <property type="evidence" value="ECO:0007669"/>
    <property type="project" value="UniProtKB-EC"/>
</dbReference>
<keyword evidence="4" id="KW-1015">Disulfide bond</keyword>
<evidence type="ECO:0000256" key="6">
    <source>
        <dbReference type="RuleBase" id="RU004440"/>
    </source>
</evidence>
<dbReference type="GO" id="GO:0031640">
    <property type="term" value="P:killing of cells of another organism"/>
    <property type="evidence" value="ECO:0007669"/>
    <property type="project" value="UniProtKB-KW"/>
</dbReference>
<dbReference type="Pfam" id="PF00062">
    <property type="entry name" value="Lys"/>
    <property type="match status" value="1"/>
</dbReference>
<keyword evidence="7" id="KW-0732">Signal</keyword>
<protein>
    <recommendedName>
        <fullName evidence="2">lysozyme</fullName>
        <ecNumber evidence="2">3.2.1.17</ecNumber>
    </recommendedName>
</protein>
<organism evidence="8 9">
    <name type="scientific">Psylliodes chrysocephalus</name>
    <dbReference type="NCBI Taxonomy" id="3402493"/>
    <lineage>
        <taxon>Eukaryota</taxon>
        <taxon>Metazoa</taxon>
        <taxon>Ecdysozoa</taxon>
        <taxon>Arthropoda</taxon>
        <taxon>Hexapoda</taxon>
        <taxon>Insecta</taxon>
        <taxon>Pterygota</taxon>
        <taxon>Neoptera</taxon>
        <taxon>Endopterygota</taxon>
        <taxon>Coleoptera</taxon>
        <taxon>Polyphaga</taxon>
        <taxon>Cucujiformia</taxon>
        <taxon>Chrysomeloidea</taxon>
        <taxon>Chrysomelidae</taxon>
        <taxon>Galerucinae</taxon>
        <taxon>Alticini</taxon>
        <taxon>Psylliodes</taxon>
    </lineage>
</organism>
<dbReference type="EC" id="3.2.1.17" evidence="2"/>
<gene>
    <name evidence="8" type="ORF">PSYICH_LOCUS7935</name>
</gene>
<dbReference type="SMART" id="SM00263">
    <property type="entry name" value="LYZ1"/>
    <property type="match status" value="1"/>
</dbReference>
<proteinExistence type="inferred from homology"/>
<comment type="catalytic activity">
    <reaction evidence="1">
        <text>Hydrolysis of (1-&gt;4)-beta-linkages between N-acetylmuramic acid and N-acetyl-D-glucosamine residues in a peptidoglycan and between N-acetyl-D-glucosamine residues in chitodextrins.</text>
        <dbReference type="EC" id="3.2.1.17"/>
    </reaction>
</comment>
<dbReference type="Proteomes" id="UP001153636">
    <property type="component" value="Chromosome 20"/>
</dbReference>
<keyword evidence="9" id="KW-1185">Reference proteome</keyword>
<dbReference type="EMBL" id="OV651832">
    <property type="protein sequence ID" value="CAH1107220.1"/>
    <property type="molecule type" value="Genomic_DNA"/>
</dbReference>
<evidence type="ECO:0000256" key="1">
    <source>
        <dbReference type="ARBA" id="ARBA00000632"/>
    </source>
</evidence>
<evidence type="ECO:0000313" key="8">
    <source>
        <dbReference type="EMBL" id="CAH1107220.1"/>
    </source>
</evidence>
<dbReference type="PRINTS" id="PR00135">
    <property type="entry name" value="LYZLACT"/>
</dbReference>
<dbReference type="InterPro" id="IPR001916">
    <property type="entry name" value="Glyco_hydro_22"/>
</dbReference>
<dbReference type="InterPro" id="IPR023346">
    <property type="entry name" value="Lysozyme-like_dom_sf"/>
</dbReference>
<dbReference type="PANTHER" id="PTHR11407:SF63">
    <property type="entry name" value="LYSOZYME C"/>
    <property type="match status" value="1"/>
</dbReference>
<keyword evidence="3" id="KW-0929">Antimicrobial</keyword>
<sequence length="144" mass="16603">MKILIIFVYALAILCASQAKMFKRCQFVHQLAQHGVPDWQIPTFTCIAHWESGYDSGKLDYKTGTHGIFQINERVWCSPFETPGRECRTTCSQFRDEYIADDIACALKIYKDTLELSEIGYDAWGSYWEHCATGNNMEYVKGCY</sequence>
<dbReference type="PROSITE" id="PS51348">
    <property type="entry name" value="GLYCOSYL_HYDROL_F22_2"/>
    <property type="match status" value="1"/>
</dbReference>
<evidence type="ECO:0000313" key="9">
    <source>
        <dbReference type="Proteomes" id="UP001153636"/>
    </source>
</evidence>
<dbReference type="AlphaFoldDB" id="A0A9P0CW05"/>
<dbReference type="Gene3D" id="1.10.530.10">
    <property type="match status" value="1"/>
</dbReference>
<accession>A0A9P0CW05</accession>
<keyword evidence="3" id="KW-0081">Bacteriolytic enzyme</keyword>
<evidence type="ECO:0000256" key="7">
    <source>
        <dbReference type="SAM" id="SignalP"/>
    </source>
</evidence>
<keyword evidence="5" id="KW-0326">Glycosidase</keyword>
<evidence type="ECO:0000256" key="2">
    <source>
        <dbReference type="ARBA" id="ARBA00012732"/>
    </source>
</evidence>
<feature type="signal peptide" evidence="7">
    <location>
        <begin position="1"/>
        <end position="19"/>
    </location>
</feature>
<dbReference type="GO" id="GO:0042742">
    <property type="term" value="P:defense response to bacterium"/>
    <property type="evidence" value="ECO:0007669"/>
    <property type="project" value="UniProtKB-KW"/>
</dbReference>
<dbReference type="PANTHER" id="PTHR11407">
    <property type="entry name" value="LYSOZYME C"/>
    <property type="match status" value="1"/>
</dbReference>
<evidence type="ECO:0000256" key="5">
    <source>
        <dbReference type="ARBA" id="ARBA00023295"/>
    </source>
</evidence>
<reference evidence="8" key="1">
    <citation type="submission" date="2022-01" db="EMBL/GenBank/DDBJ databases">
        <authorList>
            <person name="King R."/>
        </authorList>
    </citation>
    <scope>NUCLEOTIDE SEQUENCE</scope>
</reference>
<dbReference type="SUPFAM" id="SSF53955">
    <property type="entry name" value="Lysozyme-like"/>
    <property type="match status" value="1"/>
</dbReference>
<feature type="chain" id="PRO_5040188893" description="lysozyme" evidence="7">
    <location>
        <begin position="20"/>
        <end position="144"/>
    </location>
</feature>
<dbReference type="OrthoDB" id="17373at2759"/>
<keyword evidence="5" id="KW-0378">Hydrolase</keyword>
<evidence type="ECO:0000256" key="3">
    <source>
        <dbReference type="ARBA" id="ARBA00022638"/>
    </source>
</evidence>